<evidence type="ECO:0000259" key="2">
    <source>
        <dbReference type="Pfam" id="PF13810"/>
    </source>
</evidence>
<gene>
    <name evidence="3" type="ORF">NRE15_12895</name>
</gene>
<feature type="domain" description="DUF4185" evidence="2">
    <location>
        <begin position="54"/>
        <end position="363"/>
    </location>
</feature>
<dbReference type="RefSeq" id="WP_313793272.1">
    <property type="nucleotide sequence ID" value="NZ_CP102453.1"/>
</dbReference>
<evidence type="ECO:0000313" key="3">
    <source>
        <dbReference type="EMBL" id="UUX33769.1"/>
    </source>
</evidence>
<sequence length="370" mass="41599">MKKITKTLLLLLLAVSLFPPININAARTDLMLNQVEKVAQVTGEDIDESTLINPNDTAGRFNVHATDLGVMWDATTDSDDPKIMIAFGDTYDGGWGGFGGGGALSGWRSNVLGVSRDQDLSDGLYIDSMIMDSEKENYAKEIIYSAKETHGYGDFTAIPTAGVTIGDRHFIHYMQVKRWGDPGQWDTNFSALVYSDDEGETWQPSDVEWAGDSHFAQVAFLKEEGYVYVFGTPSGRFGSLYLARVPEAELLNQDSYRYWDGKDWVVDELDAMPVVDAPVSELSVLYNAYYDRYLMMYLNEDKYSVVLRSATELTGEWSDEVVVVTGQEFPQLYGSYMHPWSMDSESIYFVMSEWGPYNVFLYRADLSVAE</sequence>
<dbReference type="EMBL" id="CP102453">
    <property type="protein sequence ID" value="UUX33769.1"/>
    <property type="molecule type" value="Genomic_DNA"/>
</dbReference>
<feature type="chain" id="PRO_5046093563" evidence="1">
    <location>
        <begin position="26"/>
        <end position="370"/>
    </location>
</feature>
<dbReference type="Proteomes" id="UP001315967">
    <property type="component" value="Chromosome"/>
</dbReference>
<evidence type="ECO:0000313" key="4">
    <source>
        <dbReference type="Proteomes" id="UP001315967"/>
    </source>
</evidence>
<feature type="signal peptide" evidence="1">
    <location>
        <begin position="1"/>
        <end position="25"/>
    </location>
</feature>
<protein>
    <submittedName>
        <fullName evidence="3">DUF4185 domain-containing protein</fullName>
    </submittedName>
</protein>
<dbReference type="SUPFAM" id="SSF50939">
    <property type="entry name" value="Sialidases"/>
    <property type="match status" value="1"/>
</dbReference>
<proteinExistence type="predicted"/>
<accession>A0ABY5P4Z9</accession>
<dbReference type="InterPro" id="IPR036278">
    <property type="entry name" value="Sialidase_sf"/>
</dbReference>
<dbReference type="InterPro" id="IPR025442">
    <property type="entry name" value="DUF4185"/>
</dbReference>
<reference evidence="3 4" key="1">
    <citation type="submission" date="2022-08" db="EMBL/GenBank/DDBJ databases">
        <title>Aerococcaceae sp. nov isolated from spoiled eye mask.</title>
        <authorList>
            <person name="Zhou G."/>
            <person name="Xie X.-B."/>
            <person name="Shi Q.-S."/>
            <person name="Wang Y.-S."/>
            <person name="Wen X."/>
            <person name="Peng H."/>
            <person name="Yang X.-J."/>
            <person name="Tao H.-B."/>
            <person name="Huang X.-M."/>
        </authorList>
    </citation>
    <scope>NUCLEOTIDE SEQUENCE [LARGE SCALE GENOMIC DNA]</scope>
    <source>
        <strain evidence="4">DM20194951</strain>
    </source>
</reference>
<keyword evidence="1" id="KW-0732">Signal</keyword>
<evidence type="ECO:0000256" key="1">
    <source>
        <dbReference type="SAM" id="SignalP"/>
    </source>
</evidence>
<name>A0ABY5P4Z9_9LACT</name>
<organism evidence="3 4">
    <name type="scientific">Fundicoccus culcitae</name>
    <dbReference type="NCBI Taxonomy" id="2969821"/>
    <lineage>
        <taxon>Bacteria</taxon>
        <taxon>Bacillati</taxon>
        <taxon>Bacillota</taxon>
        <taxon>Bacilli</taxon>
        <taxon>Lactobacillales</taxon>
        <taxon>Aerococcaceae</taxon>
        <taxon>Fundicoccus</taxon>
    </lineage>
</organism>
<dbReference type="Pfam" id="PF13810">
    <property type="entry name" value="DUF4185"/>
    <property type="match status" value="1"/>
</dbReference>
<keyword evidence="4" id="KW-1185">Reference proteome</keyword>